<feature type="region of interest" description="Disordered" evidence="5">
    <location>
        <begin position="298"/>
        <end position="332"/>
    </location>
</feature>
<accession>A0A7I8X2P9</accession>
<keyword evidence="7" id="KW-1185">Reference proteome</keyword>
<dbReference type="PANTHER" id="PTHR19354:SF2">
    <property type="entry name" value="LEUCINE-RICH REPEAT-CONTAINING PROTEIN DDB_G0290503"/>
    <property type="match status" value="1"/>
</dbReference>
<reference evidence="6" key="1">
    <citation type="submission" date="2020-09" db="EMBL/GenBank/DDBJ databases">
        <authorList>
            <person name="Kikuchi T."/>
        </authorList>
    </citation>
    <scope>NUCLEOTIDE SEQUENCE</scope>
    <source>
        <strain evidence="6">Ka4C1</strain>
    </source>
</reference>
<feature type="compositionally biased region" description="Low complexity" evidence="5">
    <location>
        <begin position="575"/>
        <end position="597"/>
    </location>
</feature>
<evidence type="ECO:0000256" key="5">
    <source>
        <dbReference type="SAM" id="MobiDB-lite"/>
    </source>
</evidence>
<dbReference type="Proteomes" id="UP000582659">
    <property type="component" value="Unassembled WGS sequence"/>
</dbReference>
<evidence type="ECO:0000313" key="7">
    <source>
        <dbReference type="Proteomes" id="UP000659654"/>
    </source>
</evidence>
<evidence type="ECO:0000256" key="2">
    <source>
        <dbReference type="ARBA" id="ARBA00022490"/>
    </source>
</evidence>
<organism evidence="6 7">
    <name type="scientific">Bursaphelenchus xylophilus</name>
    <name type="common">Pinewood nematode worm</name>
    <name type="synonym">Aphelenchoides xylophilus</name>
    <dbReference type="NCBI Taxonomy" id="6326"/>
    <lineage>
        <taxon>Eukaryota</taxon>
        <taxon>Metazoa</taxon>
        <taxon>Ecdysozoa</taxon>
        <taxon>Nematoda</taxon>
        <taxon>Chromadorea</taxon>
        <taxon>Rhabditida</taxon>
        <taxon>Tylenchina</taxon>
        <taxon>Tylenchomorpha</taxon>
        <taxon>Aphelenchoidea</taxon>
        <taxon>Aphelenchoididae</taxon>
        <taxon>Bursaphelenchus</taxon>
    </lineage>
</organism>
<feature type="compositionally biased region" description="Basic and acidic residues" evidence="5">
    <location>
        <begin position="192"/>
        <end position="206"/>
    </location>
</feature>
<name>A0A7I8X2P9_BURXY</name>
<feature type="region of interest" description="Disordered" evidence="5">
    <location>
        <begin position="794"/>
        <end position="822"/>
    </location>
</feature>
<feature type="compositionally biased region" description="Polar residues" evidence="5">
    <location>
        <begin position="497"/>
        <end position="506"/>
    </location>
</feature>
<evidence type="ECO:0000256" key="3">
    <source>
        <dbReference type="ARBA" id="ARBA00023054"/>
    </source>
</evidence>
<dbReference type="EMBL" id="CAJFCV020000006">
    <property type="protein sequence ID" value="CAG9130890.1"/>
    <property type="molecule type" value="Genomic_DNA"/>
</dbReference>
<sequence>MERGRSTDLKIFSAKQESEKPETLPKPKVQSKSRDRSPTKLLKRLLKPLSPERKAEKANKDDKSKEKSPQKETKEQPILVEDTVQEAKSEKESHKSDSETNCSQDLVIKKGALLERISVTVMESDVDRSPALKANEFLFVGNRPLMKTHATFTLDRPRKLALTTVKPKSPGLVLASLSCDRLSEASSSVESFRSEPSKSVENKVSDESEEEDRTPTPRASSGLPKFPAPELEEKKMEDKEDEMVQSVNGKTKKMAEKLSRSFFDLTMGSQDRLAKWKSKLKEYGNQRNKVLIKGASMDSDHKHDVNTMPIQSRRPIQSSLAPPRPLHSSQSAQNALMAGASNTLPHLHKSASVREDDIHMEHRTLKPIGRLTPDHLHDQHMLSLHELVQSIEGFNETERKPRRPLGMSMSIANESSERLPPPARILPWSGIKPQDNGIVRPIAFRPLQSNVLKQNRNSNSPDVKSAFNLQNKQSLKDHSRSIGNLSSTIPSRPQPYQPSTSGQLFSGKSIGSLPQATHDENDYDTVSDYIDRKRSDEGPNYSALYHNHHHGPRSQSHAGRRAQTTSFFCNPQHPTGSTSSQFTVSSASSSSSTNSPSQTALKKSVSENPTRNGVHVTPSPSDSGIVDYETLIRDKENELTSVRQAMEQNEEVLIRVYQDKERQYKEQIGELGQKLHLAQQNEKILRQQLRQSEERRQIMQDSVQKLNDEKMIMQRRCGQIERELQQLKTRLDTHCACDNCSRKPNNQKPVPAPRSLNNSGDSELRNEVDDLKGEVNTLKAQLNQQIQFFTEERKRWETDRNGNKTTHFPSARKPLVSTDRLI</sequence>
<feature type="region of interest" description="Disordered" evidence="5">
    <location>
        <begin position="186"/>
        <end position="241"/>
    </location>
</feature>
<comment type="subcellular location">
    <subcellularLocation>
        <location evidence="1">Cytoplasm</location>
    </subcellularLocation>
</comment>
<evidence type="ECO:0000256" key="1">
    <source>
        <dbReference type="ARBA" id="ARBA00004496"/>
    </source>
</evidence>
<feature type="region of interest" description="Disordered" evidence="5">
    <location>
        <begin position="1"/>
        <end position="103"/>
    </location>
</feature>
<feature type="compositionally biased region" description="Polar residues" evidence="5">
    <location>
        <begin position="308"/>
        <end position="320"/>
    </location>
</feature>
<dbReference type="EMBL" id="CAJFDI010000006">
    <property type="protein sequence ID" value="CAD5234869.1"/>
    <property type="molecule type" value="Genomic_DNA"/>
</dbReference>
<proteinExistence type="predicted"/>
<dbReference type="InterPro" id="IPR045329">
    <property type="entry name" value="LZTS"/>
</dbReference>
<feature type="compositionally biased region" description="Basic and acidic residues" evidence="5">
    <location>
        <begin position="50"/>
        <end position="75"/>
    </location>
</feature>
<feature type="compositionally biased region" description="Polar residues" evidence="5">
    <location>
        <begin position="553"/>
        <end position="574"/>
    </location>
</feature>
<evidence type="ECO:0000313" key="6">
    <source>
        <dbReference type="EMBL" id="CAD5234869.1"/>
    </source>
</evidence>
<dbReference type="Proteomes" id="UP000659654">
    <property type="component" value="Unassembled WGS sequence"/>
</dbReference>
<keyword evidence="2" id="KW-0963">Cytoplasm</keyword>
<keyword evidence="3 4" id="KW-0175">Coiled coil</keyword>
<feature type="compositionally biased region" description="Basic and acidic residues" evidence="5">
    <location>
        <begin position="85"/>
        <end position="98"/>
    </location>
</feature>
<comment type="caution">
    <text evidence="6">The sequence shown here is derived from an EMBL/GenBank/DDBJ whole genome shotgun (WGS) entry which is preliminary data.</text>
</comment>
<feature type="region of interest" description="Disordered" evidence="5">
    <location>
        <begin position="472"/>
        <end position="625"/>
    </location>
</feature>
<dbReference type="OrthoDB" id="10030037at2759"/>
<gene>
    <name evidence="6" type="ORF">BXYJ_LOCUS14960</name>
</gene>
<evidence type="ECO:0000256" key="4">
    <source>
        <dbReference type="SAM" id="Coils"/>
    </source>
</evidence>
<dbReference type="GO" id="GO:0005737">
    <property type="term" value="C:cytoplasm"/>
    <property type="evidence" value="ECO:0007669"/>
    <property type="project" value="UniProtKB-SubCell"/>
</dbReference>
<feature type="coiled-coil region" evidence="4">
    <location>
        <begin position="625"/>
        <end position="730"/>
    </location>
</feature>
<feature type="region of interest" description="Disordered" evidence="5">
    <location>
        <begin position="741"/>
        <end position="764"/>
    </location>
</feature>
<feature type="compositionally biased region" description="Basic and acidic residues" evidence="5">
    <location>
        <begin position="16"/>
        <end position="25"/>
    </location>
</feature>
<dbReference type="AlphaFoldDB" id="A0A7I8X2P9"/>
<dbReference type="PANTHER" id="PTHR19354">
    <property type="entry name" value="ZIPPER PUTATIVE TUMOR SUPPRESSOR 2 HOMOLOG-LIKE PROTEIN-RELATED"/>
    <property type="match status" value="1"/>
</dbReference>
<dbReference type="SMR" id="A0A7I8X2P9"/>
<feature type="compositionally biased region" description="Polar residues" evidence="5">
    <location>
        <begin position="481"/>
        <end position="491"/>
    </location>
</feature>
<protein>
    <submittedName>
        <fullName evidence="6">(pine wood nematode) hypothetical protein</fullName>
    </submittedName>
</protein>
<feature type="compositionally biased region" description="Polar residues" evidence="5">
    <location>
        <begin position="598"/>
        <end position="611"/>
    </location>
</feature>